<reference evidence="4" key="2">
    <citation type="submission" date="2023-06" db="EMBL/GenBank/DDBJ databases">
        <authorList>
            <person name="Ma L."/>
            <person name="Liu K.-W."/>
            <person name="Li Z."/>
            <person name="Hsiao Y.-Y."/>
            <person name="Qi Y."/>
            <person name="Fu T."/>
            <person name="Tang G."/>
            <person name="Zhang D."/>
            <person name="Sun W.-H."/>
            <person name="Liu D.-K."/>
            <person name="Li Y."/>
            <person name="Chen G.-Z."/>
            <person name="Liu X.-D."/>
            <person name="Liao X.-Y."/>
            <person name="Jiang Y.-T."/>
            <person name="Yu X."/>
            <person name="Hao Y."/>
            <person name="Huang J."/>
            <person name="Zhao X.-W."/>
            <person name="Ke S."/>
            <person name="Chen Y.-Y."/>
            <person name="Wu W.-L."/>
            <person name="Hsu J.-L."/>
            <person name="Lin Y.-F."/>
            <person name="Huang M.-D."/>
            <person name="Li C.-Y."/>
            <person name="Huang L."/>
            <person name="Wang Z.-W."/>
            <person name="Zhao X."/>
            <person name="Zhong W.-Y."/>
            <person name="Peng D.-H."/>
            <person name="Ahmad S."/>
            <person name="Lan S."/>
            <person name="Zhang J.-S."/>
            <person name="Tsai W.-C."/>
            <person name="Van De Peer Y."/>
            <person name="Liu Z.-J."/>
        </authorList>
    </citation>
    <scope>NUCLEOTIDE SEQUENCE</scope>
    <source>
        <strain evidence="4">CP</strain>
        <tissue evidence="4">Leaves</tissue>
    </source>
</reference>
<gene>
    <name evidence="4" type="ORF">QJS10_CPA08g00167</name>
</gene>
<sequence>MNHLTQQGEKQTCQSAKVSHSSSFHECKNEWPELIGVQGDVAAITIEEENSLVTAMIVKEGTSVPEDFRCDRVWVWVDESGSVTQVPRIG</sequence>
<dbReference type="Proteomes" id="UP001180020">
    <property type="component" value="Unassembled WGS sequence"/>
</dbReference>
<evidence type="ECO:0000256" key="1">
    <source>
        <dbReference type="ARBA" id="ARBA00008210"/>
    </source>
</evidence>
<evidence type="ECO:0000256" key="3">
    <source>
        <dbReference type="ARBA" id="ARBA00022900"/>
    </source>
</evidence>
<dbReference type="PANTHER" id="PTHR33091">
    <property type="entry name" value="PROTEIN, PUTATIVE, EXPRESSED-RELATED"/>
    <property type="match status" value="1"/>
</dbReference>
<proteinExistence type="inferred from homology"/>
<comment type="similarity">
    <text evidence="1">Belongs to the protease inhibitor I13 (potato type I serine protease inhibitor) family.</text>
</comment>
<evidence type="ECO:0000313" key="4">
    <source>
        <dbReference type="EMBL" id="KAK1309618.1"/>
    </source>
</evidence>
<organism evidence="4 5">
    <name type="scientific">Acorus calamus</name>
    <name type="common">Sweet flag</name>
    <dbReference type="NCBI Taxonomy" id="4465"/>
    <lineage>
        <taxon>Eukaryota</taxon>
        <taxon>Viridiplantae</taxon>
        <taxon>Streptophyta</taxon>
        <taxon>Embryophyta</taxon>
        <taxon>Tracheophyta</taxon>
        <taxon>Spermatophyta</taxon>
        <taxon>Magnoliopsida</taxon>
        <taxon>Liliopsida</taxon>
        <taxon>Acoraceae</taxon>
        <taxon>Acorus</taxon>
    </lineage>
</organism>
<dbReference type="GO" id="GO:0009611">
    <property type="term" value="P:response to wounding"/>
    <property type="evidence" value="ECO:0007669"/>
    <property type="project" value="InterPro"/>
</dbReference>
<dbReference type="EMBL" id="JAUJYO010000008">
    <property type="protein sequence ID" value="KAK1309618.1"/>
    <property type="molecule type" value="Genomic_DNA"/>
</dbReference>
<keyword evidence="5" id="KW-1185">Reference proteome</keyword>
<comment type="caution">
    <text evidence="4">The sequence shown here is derived from an EMBL/GenBank/DDBJ whole genome shotgun (WGS) entry which is preliminary data.</text>
</comment>
<dbReference type="Gene3D" id="3.30.10.10">
    <property type="entry name" value="Trypsin Inhibitor V, subunit A"/>
    <property type="match status" value="1"/>
</dbReference>
<evidence type="ECO:0000256" key="2">
    <source>
        <dbReference type="ARBA" id="ARBA00022690"/>
    </source>
</evidence>
<keyword evidence="3" id="KW-0722">Serine protease inhibitor</keyword>
<dbReference type="InterPro" id="IPR036354">
    <property type="entry name" value="Prot_inh_pot1_sf"/>
</dbReference>
<protein>
    <recommendedName>
        <fullName evidence="6">Proteinase inhibitor</fullName>
    </recommendedName>
</protein>
<dbReference type="PROSITE" id="PS00285">
    <property type="entry name" value="POTATO_INHIBITOR"/>
    <property type="match status" value="1"/>
</dbReference>
<reference evidence="4" key="1">
    <citation type="journal article" date="2023" name="Nat. Commun.">
        <title>Diploid and tetraploid genomes of Acorus and the evolution of monocots.</title>
        <authorList>
            <person name="Ma L."/>
            <person name="Liu K.W."/>
            <person name="Li Z."/>
            <person name="Hsiao Y.Y."/>
            <person name="Qi Y."/>
            <person name="Fu T."/>
            <person name="Tang G.D."/>
            <person name="Zhang D."/>
            <person name="Sun W.H."/>
            <person name="Liu D.K."/>
            <person name="Li Y."/>
            <person name="Chen G.Z."/>
            <person name="Liu X.D."/>
            <person name="Liao X.Y."/>
            <person name="Jiang Y.T."/>
            <person name="Yu X."/>
            <person name="Hao Y."/>
            <person name="Huang J."/>
            <person name="Zhao X.W."/>
            <person name="Ke S."/>
            <person name="Chen Y.Y."/>
            <person name="Wu W.L."/>
            <person name="Hsu J.L."/>
            <person name="Lin Y.F."/>
            <person name="Huang M.D."/>
            <person name="Li C.Y."/>
            <person name="Huang L."/>
            <person name="Wang Z.W."/>
            <person name="Zhao X."/>
            <person name="Zhong W.Y."/>
            <person name="Peng D.H."/>
            <person name="Ahmad S."/>
            <person name="Lan S."/>
            <person name="Zhang J.S."/>
            <person name="Tsai W.C."/>
            <person name="Van de Peer Y."/>
            <person name="Liu Z.J."/>
        </authorList>
    </citation>
    <scope>NUCLEOTIDE SEQUENCE</scope>
    <source>
        <strain evidence="4">CP</strain>
    </source>
</reference>
<dbReference type="InterPro" id="IPR000864">
    <property type="entry name" value="Prot_inh_pot1"/>
</dbReference>
<dbReference type="Pfam" id="PF00280">
    <property type="entry name" value="potato_inhibit"/>
    <property type="match status" value="1"/>
</dbReference>
<dbReference type="PRINTS" id="PR00292">
    <property type="entry name" value="POTATOINHBTR"/>
</dbReference>
<dbReference type="SUPFAM" id="SSF54654">
    <property type="entry name" value="CI-2 family of serine protease inhibitors"/>
    <property type="match status" value="1"/>
</dbReference>
<dbReference type="AlphaFoldDB" id="A0AAV9E9H3"/>
<name>A0AAV9E9H3_ACOCL</name>
<dbReference type="PANTHER" id="PTHR33091:SF94">
    <property type="entry name" value="PROTEASE INHIBITOR PROTEIN"/>
    <property type="match status" value="1"/>
</dbReference>
<evidence type="ECO:0000313" key="5">
    <source>
        <dbReference type="Proteomes" id="UP001180020"/>
    </source>
</evidence>
<evidence type="ECO:0008006" key="6">
    <source>
        <dbReference type="Google" id="ProtNLM"/>
    </source>
</evidence>
<dbReference type="GO" id="GO:0004867">
    <property type="term" value="F:serine-type endopeptidase inhibitor activity"/>
    <property type="evidence" value="ECO:0007669"/>
    <property type="project" value="UniProtKB-KW"/>
</dbReference>
<accession>A0AAV9E9H3</accession>
<keyword evidence="2" id="KW-0646">Protease inhibitor</keyword>